<keyword evidence="2" id="KW-1185">Reference proteome</keyword>
<dbReference type="AlphaFoldDB" id="A0A5N6DYJ9"/>
<gene>
    <name evidence="1" type="ORF">BDV34DRAFT_220904</name>
</gene>
<dbReference type="EMBL" id="ML734943">
    <property type="protein sequence ID" value="KAB8210312.1"/>
    <property type="molecule type" value="Genomic_DNA"/>
</dbReference>
<evidence type="ECO:0000313" key="2">
    <source>
        <dbReference type="Proteomes" id="UP000326532"/>
    </source>
</evidence>
<sequence length="119" mass="13951">MLVYTGKINYENYAQDELITVIFEQDSDTMDESVVAIWQWTENYAGERKANSIHVGSLNGIRKLGSGEREIEFLQNQAEESYYWFRGNQTSEDLTLTMYNERNEFCVDNIYLELTYSSD</sequence>
<proteinExistence type="predicted"/>
<protein>
    <submittedName>
        <fullName evidence="1">Uncharacterized protein</fullName>
    </submittedName>
</protein>
<dbReference type="VEuPathDB" id="FungiDB:BDV34DRAFT_220904"/>
<accession>A0A5N6DYJ9</accession>
<organism evidence="1 2">
    <name type="scientific">Aspergillus parasiticus</name>
    <dbReference type="NCBI Taxonomy" id="5067"/>
    <lineage>
        <taxon>Eukaryota</taxon>
        <taxon>Fungi</taxon>
        <taxon>Dikarya</taxon>
        <taxon>Ascomycota</taxon>
        <taxon>Pezizomycotina</taxon>
        <taxon>Eurotiomycetes</taxon>
        <taxon>Eurotiomycetidae</taxon>
        <taxon>Eurotiales</taxon>
        <taxon>Aspergillaceae</taxon>
        <taxon>Aspergillus</taxon>
        <taxon>Aspergillus subgen. Circumdati</taxon>
    </lineage>
</organism>
<name>A0A5N6DYJ9_ASPPA</name>
<reference evidence="1 2" key="1">
    <citation type="submission" date="2019-04" db="EMBL/GenBank/DDBJ databases">
        <title>Fungal friends and foes A comparative genomics study of 23 Aspergillus species from section Flavi.</title>
        <authorList>
            <consortium name="DOE Joint Genome Institute"/>
            <person name="Kjaerbolling I."/>
            <person name="Vesth T.C."/>
            <person name="Frisvad J.C."/>
            <person name="Nybo J.L."/>
            <person name="Theobald S."/>
            <person name="Kildgaard S."/>
            <person name="Petersen T.I."/>
            <person name="Kuo A."/>
            <person name="Sato A."/>
            <person name="Lyhne E.K."/>
            <person name="Kogle M.E."/>
            <person name="Wiebenga A."/>
            <person name="Kun R.S."/>
            <person name="Lubbers R.J."/>
            <person name="Makela M.R."/>
            <person name="Barry K."/>
            <person name="Chovatia M."/>
            <person name="Clum A."/>
            <person name="Daum C."/>
            <person name="Haridas S."/>
            <person name="He G."/>
            <person name="LaButti K."/>
            <person name="Lipzen A."/>
            <person name="Mondo S."/>
            <person name="Pangilinan J."/>
            <person name="Riley R."/>
            <person name="Salamov A."/>
            <person name="Simmons B.A."/>
            <person name="Magnuson J.K."/>
            <person name="Henrissat B."/>
            <person name="Mortensen U.H."/>
            <person name="Larsen T.O."/>
            <person name="De vries R.P."/>
            <person name="Grigoriev I.V."/>
            <person name="Machida M."/>
            <person name="Baker S.E."/>
            <person name="Andersen M.R."/>
        </authorList>
    </citation>
    <scope>NUCLEOTIDE SEQUENCE [LARGE SCALE GENOMIC DNA]</scope>
    <source>
        <strain evidence="1 2">CBS 117618</strain>
    </source>
</reference>
<evidence type="ECO:0000313" key="1">
    <source>
        <dbReference type="EMBL" id="KAB8210312.1"/>
    </source>
</evidence>
<dbReference type="Proteomes" id="UP000326532">
    <property type="component" value="Unassembled WGS sequence"/>
</dbReference>
<dbReference type="OMA" id="HQWTKDA"/>